<dbReference type="NCBIfam" id="TIGR00360">
    <property type="entry name" value="ComEC_N-term"/>
    <property type="match status" value="1"/>
</dbReference>
<dbReference type="GO" id="GO:0005886">
    <property type="term" value="C:plasma membrane"/>
    <property type="evidence" value="ECO:0007669"/>
    <property type="project" value="UniProtKB-SubCell"/>
</dbReference>
<evidence type="ECO:0000259" key="7">
    <source>
        <dbReference type="SMART" id="SM00849"/>
    </source>
</evidence>
<feature type="transmembrane region" description="Helical" evidence="6">
    <location>
        <begin position="6"/>
        <end position="22"/>
    </location>
</feature>
<dbReference type="InterPro" id="IPR025405">
    <property type="entry name" value="DUF4131"/>
</dbReference>
<dbReference type="InterPro" id="IPR036866">
    <property type="entry name" value="RibonucZ/Hydroxyglut_hydro"/>
</dbReference>
<reference evidence="8 9" key="1">
    <citation type="submission" date="2020-06" db="EMBL/GenBank/DDBJ databases">
        <title>Genome sequence of Paramixta manurensis strain PD-1.</title>
        <authorList>
            <person name="Lee C.W."/>
            <person name="Kim J."/>
        </authorList>
    </citation>
    <scope>NUCLEOTIDE SEQUENCE [LARGE SCALE GENOMIC DNA]</scope>
    <source>
        <strain evidence="8 9">PD-1</strain>
    </source>
</reference>
<feature type="transmembrane region" description="Helical" evidence="6">
    <location>
        <begin position="455"/>
        <end position="472"/>
    </location>
</feature>
<dbReference type="InterPro" id="IPR035681">
    <property type="entry name" value="ComA-like_MBL"/>
</dbReference>
<feature type="transmembrane region" description="Helical" evidence="6">
    <location>
        <begin position="34"/>
        <end position="63"/>
    </location>
</feature>
<dbReference type="InterPro" id="IPR001279">
    <property type="entry name" value="Metallo-B-lactamas"/>
</dbReference>
<dbReference type="KEGG" id="pmak:PMPD1_1658"/>
<keyword evidence="5 6" id="KW-0472">Membrane</keyword>
<keyword evidence="2" id="KW-1003">Cell membrane</keyword>
<dbReference type="InterPro" id="IPR052159">
    <property type="entry name" value="Competence_DNA_uptake"/>
</dbReference>
<feature type="domain" description="Metallo-beta-lactamase" evidence="7">
    <location>
        <begin position="507"/>
        <end position="688"/>
    </location>
</feature>
<dbReference type="NCBIfam" id="TIGR00361">
    <property type="entry name" value="ComEC_Rec2"/>
    <property type="match status" value="1"/>
</dbReference>
<dbReference type="InterPro" id="IPR004797">
    <property type="entry name" value="Competence_ComEC/Rec2"/>
</dbReference>
<evidence type="ECO:0000256" key="1">
    <source>
        <dbReference type="ARBA" id="ARBA00004651"/>
    </source>
</evidence>
<evidence type="ECO:0000313" key="8">
    <source>
        <dbReference type="EMBL" id="QKJ86609.1"/>
    </source>
</evidence>
<evidence type="ECO:0000256" key="6">
    <source>
        <dbReference type="SAM" id="Phobius"/>
    </source>
</evidence>
<dbReference type="SUPFAM" id="SSF56281">
    <property type="entry name" value="Metallo-hydrolase/oxidoreductase"/>
    <property type="match status" value="1"/>
</dbReference>
<feature type="transmembrane region" description="Helical" evidence="6">
    <location>
        <begin position="282"/>
        <end position="300"/>
    </location>
</feature>
<dbReference type="AlphaFoldDB" id="A0A6M8UA89"/>
<comment type="subcellular location">
    <subcellularLocation>
        <location evidence="1">Cell membrane</location>
        <topology evidence="1">Multi-pass membrane protein</topology>
    </subcellularLocation>
</comment>
<dbReference type="InterPro" id="IPR004477">
    <property type="entry name" value="ComEC_N"/>
</dbReference>
<feature type="transmembrane region" description="Helical" evidence="6">
    <location>
        <begin position="329"/>
        <end position="346"/>
    </location>
</feature>
<dbReference type="SMART" id="SM00849">
    <property type="entry name" value="Lactamase_B"/>
    <property type="match status" value="1"/>
</dbReference>
<keyword evidence="3 6" id="KW-0812">Transmembrane</keyword>
<dbReference type="EMBL" id="CP054212">
    <property type="protein sequence ID" value="QKJ86609.1"/>
    <property type="molecule type" value="Genomic_DNA"/>
</dbReference>
<dbReference type="RefSeq" id="WP_173633614.1">
    <property type="nucleotide sequence ID" value="NZ_CP054212.1"/>
</dbReference>
<dbReference type="Pfam" id="PF00753">
    <property type="entry name" value="Lactamase_B"/>
    <property type="match status" value="1"/>
</dbReference>
<sequence length="753" mass="85686">MIKSVTQLAWAIISGVIPLHFLPELPAMRHVWTMIIAVLLLIALPWSFTRFIALVLLFFLWAVSEAKQMQYQIGVFSAQTVSVEVRIESMDGENKTRIKLMRYAGQPVYPPLYADIYDLKTSSALCAGQRWRMALRLRPVHARLNEGEFDRQRFMLANATPLTGKAQLQERLEGSCGWRQRIMAHSYQQYHRLKWQSIMTALLFGERQEVSAELNQLLRETGTAHLMAISGLHIALAASCGWLLARGLQRFIPSSWIGFRFPLFCNLMVGVLYVWLSGNQPPAIRTLVGLCVWCVIRLNAINCQGSQVWSICVALILLFDPFSVFSDSFWLSVLAAGALIIWCRHFPLPNRFAKRKRWVVLQMLHIQVGITLLLMPVQAWLFHGISLSSLVANLWAVPLVSFVSVPLLLCGLIGSFFSPLSDVFWRLTNISLEVVFRPLQALPAGWMTFSHQAELACLLCWLLAFCWRFGWLRSSPVAVCGAMLVITQPRHTQPEPVWRLDMLDVGHGLAMVISRQGHALVYDTGNRWARGDAGKNVIAPWLRWHGLQLDQVILSHGHLDHRGGLASLQAVYPDISVRSALGNEQHLPCKRGERWQWQGLHFYVLWPENTQTAGGNNDSCVLSVTDGRHRVLLTGDLEEPVEKKLVTLSRNELRADILQVPHHGSRSSSSPPFLRVVNAQLGLASAARYNAWRLPASKIIERYQRNSYQWRDTALSGQLSVRFYSDKWVVFGFREQILPRWYHQWFGVPRDSR</sequence>
<keyword evidence="4 6" id="KW-1133">Transmembrane helix</keyword>
<keyword evidence="9" id="KW-1185">Reference proteome</keyword>
<dbReference type="Proteomes" id="UP000505325">
    <property type="component" value="Chromosome"/>
</dbReference>
<dbReference type="PANTHER" id="PTHR30619:SF1">
    <property type="entry name" value="RECOMBINATION PROTEIN 2"/>
    <property type="match status" value="1"/>
</dbReference>
<protein>
    <submittedName>
        <fullName evidence="8">Competence protein ComEC</fullName>
    </submittedName>
</protein>
<accession>A0A6M8UA89</accession>
<evidence type="ECO:0000256" key="5">
    <source>
        <dbReference type="ARBA" id="ARBA00023136"/>
    </source>
</evidence>
<evidence type="ECO:0000313" key="9">
    <source>
        <dbReference type="Proteomes" id="UP000505325"/>
    </source>
</evidence>
<dbReference type="Pfam" id="PF03772">
    <property type="entry name" value="Competence"/>
    <property type="match status" value="1"/>
</dbReference>
<dbReference type="NCBIfam" id="NF008580">
    <property type="entry name" value="PRK11539.1"/>
    <property type="match status" value="1"/>
</dbReference>
<evidence type="ECO:0000256" key="4">
    <source>
        <dbReference type="ARBA" id="ARBA00022989"/>
    </source>
</evidence>
<evidence type="ECO:0000256" key="2">
    <source>
        <dbReference type="ARBA" id="ARBA00022475"/>
    </source>
</evidence>
<dbReference type="Pfam" id="PF13567">
    <property type="entry name" value="DUF4131"/>
    <property type="match status" value="1"/>
</dbReference>
<proteinExistence type="predicted"/>
<dbReference type="GO" id="GO:0030420">
    <property type="term" value="P:establishment of competence for transformation"/>
    <property type="evidence" value="ECO:0007669"/>
    <property type="project" value="InterPro"/>
</dbReference>
<feature type="transmembrane region" description="Helical" evidence="6">
    <location>
        <begin position="394"/>
        <end position="417"/>
    </location>
</feature>
<gene>
    <name evidence="8" type="ORF">PMPD1_1658</name>
</gene>
<feature type="transmembrane region" description="Helical" evidence="6">
    <location>
        <begin position="358"/>
        <end position="382"/>
    </location>
</feature>
<feature type="transmembrane region" description="Helical" evidence="6">
    <location>
        <begin position="257"/>
        <end position="276"/>
    </location>
</feature>
<organism evidence="8 9">
    <name type="scientific">Paramixta manurensis</name>
    <dbReference type="NCBI Taxonomy" id="2740817"/>
    <lineage>
        <taxon>Bacteria</taxon>
        <taxon>Pseudomonadati</taxon>
        <taxon>Pseudomonadota</taxon>
        <taxon>Gammaproteobacteria</taxon>
        <taxon>Enterobacterales</taxon>
        <taxon>Erwiniaceae</taxon>
        <taxon>Paramixta</taxon>
    </lineage>
</organism>
<dbReference type="Gene3D" id="3.60.15.10">
    <property type="entry name" value="Ribonuclease Z/Hydroxyacylglutathione hydrolase-like"/>
    <property type="match status" value="1"/>
</dbReference>
<dbReference type="PANTHER" id="PTHR30619">
    <property type="entry name" value="DNA INTERNALIZATION/COMPETENCE PROTEIN COMEC/REC2"/>
    <property type="match status" value="1"/>
</dbReference>
<feature type="transmembrane region" description="Helical" evidence="6">
    <location>
        <begin position="307"/>
        <end position="323"/>
    </location>
</feature>
<name>A0A6M8UA89_9GAMM</name>
<dbReference type="CDD" id="cd07731">
    <property type="entry name" value="ComA-like_MBL-fold"/>
    <property type="match status" value="1"/>
</dbReference>
<evidence type="ECO:0000256" key="3">
    <source>
        <dbReference type="ARBA" id="ARBA00022692"/>
    </source>
</evidence>